<name>A0AAN8AUV9_ELEMC</name>
<organism evidence="2 3">
    <name type="scientific">Eleginops maclovinus</name>
    <name type="common">Patagonian blennie</name>
    <name type="synonym">Eleginus maclovinus</name>
    <dbReference type="NCBI Taxonomy" id="56733"/>
    <lineage>
        <taxon>Eukaryota</taxon>
        <taxon>Metazoa</taxon>
        <taxon>Chordata</taxon>
        <taxon>Craniata</taxon>
        <taxon>Vertebrata</taxon>
        <taxon>Euteleostomi</taxon>
        <taxon>Actinopterygii</taxon>
        <taxon>Neopterygii</taxon>
        <taxon>Teleostei</taxon>
        <taxon>Neoteleostei</taxon>
        <taxon>Acanthomorphata</taxon>
        <taxon>Eupercaria</taxon>
        <taxon>Perciformes</taxon>
        <taxon>Notothenioidei</taxon>
        <taxon>Eleginopidae</taxon>
        <taxon>Eleginops</taxon>
    </lineage>
</organism>
<dbReference type="AlphaFoldDB" id="A0AAN8AUV9"/>
<dbReference type="Proteomes" id="UP001346869">
    <property type="component" value="Unassembled WGS sequence"/>
</dbReference>
<reference evidence="2 3" key="1">
    <citation type="journal article" date="2023" name="Genes (Basel)">
        <title>Chromosome-Level Genome Assembly and Circadian Gene Repertoire of the Patagonia Blennie Eleginops maclovinus-The Closest Ancestral Proxy of Antarctic Cryonotothenioids.</title>
        <authorList>
            <person name="Cheng C.C."/>
            <person name="Rivera-Colon A.G."/>
            <person name="Minhas B.F."/>
            <person name="Wilson L."/>
            <person name="Rayamajhi N."/>
            <person name="Vargas-Chacoff L."/>
            <person name="Catchen J.M."/>
        </authorList>
    </citation>
    <scope>NUCLEOTIDE SEQUENCE [LARGE SCALE GENOMIC DNA]</scope>
    <source>
        <strain evidence="2">JMC-PN-2008</strain>
    </source>
</reference>
<evidence type="ECO:0000313" key="3">
    <source>
        <dbReference type="Proteomes" id="UP001346869"/>
    </source>
</evidence>
<proteinExistence type="predicted"/>
<reference evidence="2 3" key="2">
    <citation type="journal article" date="2023" name="Mol. Biol. Evol.">
        <title>Genomics of Secondarily Temperate Adaptation in the Only Non-Antarctic Icefish.</title>
        <authorList>
            <person name="Rivera-Colon A.G."/>
            <person name="Rayamajhi N."/>
            <person name="Minhas B.F."/>
            <person name="Madrigal G."/>
            <person name="Bilyk K.T."/>
            <person name="Yoon V."/>
            <person name="Hune M."/>
            <person name="Gregory S."/>
            <person name="Cheng C.H.C."/>
            <person name="Catchen J.M."/>
        </authorList>
    </citation>
    <scope>NUCLEOTIDE SEQUENCE [LARGE SCALE GENOMIC DNA]</scope>
    <source>
        <strain evidence="2">JMC-PN-2008</strain>
    </source>
</reference>
<gene>
    <name evidence="2" type="ORF">PBY51_018391</name>
</gene>
<sequence length="579" mass="64912">MSSMLAADSEERPQDGPSQRHSKHTSRSGSRFKKGTLPPLSPEPPPLSVHRPLFSLPPLPSDRPLSVVKLPRLIAQVGQQKAIGDTKWTEGPRLMASALGADIPIRAPDESTAQSLTEKGESIKVLTCKDTKITAVKNGKPNPDPLSGTEVVHIFTERRDRGELELFYLKEVEGDSYRPYDLRVVRSTAAGSEHYIFSPHSVLHVTDGGYGGLVSLSEWHRESVLWRDLQQIPFFRHFTLRRAFTRWQRNVRKVLFQRKCKTLQDVLLIAVPRFRNALLLFHRIIEEVKGTHWLPLEGNKTFTLLEFKDDLKTMNQDCLQILERLSLYRAAILIKVKQDSYRAQQELQLHLESSLKPSSICQPLHRQLLHQQQLLTQLSGSESVLLRLGSFSALINSITVQSVVSLITQDLSQFTSTVLKRSECEQGCLFHTELSLSDDQLTVDPPTHLLQEAVSGAMLTVKDSVIQMCDSCGLFLEISNASDIPQDLPSDVTHTNHHMTGEDNSSDECCSWRVHREASSRGLQLQKQTSLLVQGSRLLGCYPPLTKSQLQQQINIHDVTTQAEEEQAGLMQAGGALLT</sequence>
<feature type="region of interest" description="Disordered" evidence="1">
    <location>
        <begin position="1"/>
        <end position="49"/>
    </location>
</feature>
<accession>A0AAN8AUV9</accession>
<comment type="caution">
    <text evidence="2">The sequence shown here is derived from an EMBL/GenBank/DDBJ whole genome shotgun (WGS) entry which is preliminary data.</text>
</comment>
<protein>
    <submittedName>
        <fullName evidence="2">Uncharacterized protein</fullName>
    </submittedName>
</protein>
<dbReference type="EMBL" id="JAUZQC010000003">
    <property type="protein sequence ID" value="KAK5873343.1"/>
    <property type="molecule type" value="Genomic_DNA"/>
</dbReference>
<keyword evidence="3" id="KW-1185">Reference proteome</keyword>
<feature type="compositionally biased region" description="Basic residues" evidence="1">
    <location>
        <begin position="20"/>
        <end position="34"/>
    </location>
</feature>
<evidence type="ECO:0000313" key="2">
    <source>
        <dbReference type="EMBL" id="KAK5873343.1"/>
    </source>
</evidence>
<evidence type="ECO:0000256" key="1">
    <source>
        <dbReference type="SAM" id="MobiDB-lite"/>
    </source>
</evidence>